<keyword evidence="2" id="KW-0812">Transmembrane</keyword>
<evidence type="ECO:0000313" key="3">
    <source>
        <dbReference type="EMBL" id="MFC7613475.1"/>
    </source>
</evidence>
<feature type="compositionally biased region" description="Pro residues" evidence="1">
    <location>
        <begin position="114"/>
        <end position="128"/>
    </location>
</feature>
<dbReference type="EMBL" id="JBHTEY010000004">
    <property type="protein sequence ID" value="MFC7613475.1"/>
    <property type="molecule type" value="Genomic_DNA"/>
</dbReference>
<comment type="caution">
    <text evidence="3">The sequence shown here is derived from an EMBL/GenBank/DDBJ whole genome shotgun (WGS) entry which is preliminary data.</text>
</comment>
<proteinExistence type="predicted"/>
<gene>
    <name evidence="3" type="ORF">ACFQV2_07515</name>
</gene>
<keyword evidence="4" id="KW-1185">Reference proteome</keyword>
<keyword evidence="2" id="KW-0472">Membrane</keyword>
<reference evidence="4" key="1">
    <citation type="journal article" date="2019" name="Int. J. Syst. Evol. Microbiol.">
        <title>The Global Catalogue of Microorganisms (GCM) 10K type strain sequencing project: providing services to taxonomists for standard genome sequencing and annotation.</title>
        <authorList>
            <consortium name="The Broad Institute Genomics Platform"/>
            <consortium name="The Broad Institute Genome Sequencing Center for Infectious Disease"/>
            <person name="Wu L."/>
            <person name="Ma J."/>
        </authorList>
    </citation>
    <scope>NUCLEOTIDE SEQUENCE [LARGE SCALE GENOMIC DNA]</scope>
    <source>
        <strain evidence="4">JCM 17695</strain>
    </source>
</reference>
<protein>
    <submittedName>
        <fullName evidence="3">Uncharacterized protein</fullName>
    </submittedName>
</protein>
<accession>A0ABW2TID0</accession>
<dbReference type="Proteomes" id="UP001596512">
    <property type="component" value="Unassembled WGS sequence"/>
</dbReference>
<name>A0ABW2TID0_9PSEU</name>
<evidence type="ECO:0000256" key="2">
    <source>
        <dbReference type="SAM" id="Phobius"/>
    </source>
</evidence>
<feature type="region of interest" description="Disordered" evidence="1">
    <location>
        <begin position="114"/>
        <end position="155"/>
    </location>
</feature>
<evidence type="ECO:0000256" key="1">
    <source>
        <dbReference type="SAM" id="MobiDB-lite"/>
    </source>
</evidence>
<organism evidence="3 4">
    <name type="scientific">Actinokineospora soli</name>
    <dbReference type="NCBI Taxonomy" id="1048753"/>
    <lineage>
        <taxon>Bacteria</taxon>
        <taxon>Bacillati</taxon>
        <taxon>Actinomycetota</taxon>
        <taxon>Actinomycetes</taxon>
        <taxon>Pseudonocardiales</taxon>
        <taxon>Pseudonocardiaceae</taxon>
        <taxon>Actinokineospora</taxon>
    </lineage>
</organism>
<feature type="compositionally biased region" description="Pro residues" evidence="1">
    <location>
        <begin position="134"/>
        <end position="155"/>
    </location>
</feature>
<evidence type="ECO:0000313" key="4">
    <source>
        <dbReference type="Proteomes" id="UP001596512"/>
    </source>
</evidence>
<sequence length="155" mass="15496">MDKLEALHGRIDAATKAGDSIALRAAVDELRPVLDETYDVARSDMALYLADESDLKAAEIQRILPLGIPSPLDMVFGLVGSLLALVGGLIGTLIGLLPIPLPVPVPIPGVPAPEPGGPAPGLPLPEVPGVPGVPGVPAPAPGAPAPAPVPGLPLP</sequence>
<feature type="transmembrane region" description="Helical" evidence="2">
    <location>
        <begin position="74"/>
        <end position="97"/>
    </location>
</feature>
<keyword evidence="2" id="KW-1133">Transmembrane helix</keyword>